<feature type="transmembrane region" description="Helical" evidence="9">
    <location>
        <begin position="44"/>
        <end position="63"/>
    </location>
</feature>
<evidence type="ECO:0000256" key="5">
    <source>
        <dbReference type="ARBA" id="ARBA00023136"/>
    </source>
</evidence>
<evidence type="ECO:0000256" key="8">
    <source>
        <dbReference type="RuleBase" id="RU003732"/>
    </source>
</evidence>
<feature type="binding site" evidence="6">
    <location>
        <position position="382"/>
    </location>
    <ligand>
        <name>Na(+)</name>
        <dbReference type="ChEBI" id="CHEBI:29101"/>
        <label>1</label>
    </ligand>
</feature>
<keyword evidence="2 8" id="KW-0813">Transport</keyword>
<comment type="similarity">
    <text evidence="8">Belongs to the sodium:neurotransmitter symporter (SNF) (TC 2.A.22) family.</text>
</comment>
<feature type="binding site" evidence="6">
    <location>
        <position position="379"/>
    </location>
    <ligand>
        <name>Na(+)</name>
        <dbReference type="ChEBI" id="CHEBI:29101"/>
        <label>1</label>
    </ligand>
</feature>
<accession>A0A8S3TF29</accession>
<dbReference type="AlphaFoldDB" id="A0A8S3TF29"/>
<dbReference type="GO" id="GO:0089718">
    <property type="term" value="P:amino acid import across plasma membrane"/>
    <property type="evidence" value="ECO:0007669"/>
    <property type="project" value="TreeGrafter"/>
</dbReference>
<dbReference type="Proteomes" id="UP000683360">
    <property type="component" value="Unassembled WGS sequence"/>
</dbReference>
<dbReference type="SUPFAM" id="SSF161070">
    <property type="entry name" value="SNF-like"/>
    <property type="match status" value="1"/>
</dbReference>
<feature type="binding site" evidence="6">
    <location>
        <position position="26"/>
    </location>
    <ligand>
        <name>Na(+)</name>
        <dbReference type="ChEBI" id="CHEBI:29101"/>
        <label>1</label>
    </ligand>
</feature>
<name>A0A8S3TF29_MYTED</name>
<feature type="transmembrane region" description="Helical" evidence="9">
    <location>
        <begin position="443"/>
        <end position="463"/>
    </location>
</feature>
<feature type="transmembrane region" description="Helical" evidence="9">
    <location>
        <begin position="483"/>
        <end position="504"/>
    </location>
</feature>
<feature type="transmembrane region" description="Helical" evidence="9">
    <location>
        <begin position="92"/>
        <end position="117"/>
    </location>
</feature>
<dbReference type="PROSITE" id="PS00610">
    <property type="entry name" value="NA_NEUROTRAN_SYMP_1"/>
    <property type="match status" value="1"/>
</dbReference>
<feature type="transmembrane region" description="Helical" evidence="9">
    <location>
        <begin position="308"/>
        <end position="333"/>
    </location>
</feature>
<keyword evidence="4 9" id="KW-1133">Transmembrane helix</keyword>
<dbReference type="PRINTS" id="PR00176">
    <property type="entry name" value="NANEUSMPORT"/>
</dbReference>
<keyword evidence="6" id="KW-0479">Metal-binding</keyword>
<protein>
    <recommendedName>
        <fullName evidence="8">Transporter</fullName>
    </recommendedName>
</protein>
<proteinExistence type="inferred from homology"/>
<dbReference type="NCBIfam" id="NF037979">
    <property type="entry name" value="Na_transp"/>
    <property type="match status" value="1"/>
</dbReference>
<evidence type="ECO:0000256" key="2">
    <source>
        <dbReference type="ARBA" id="ARBA00022448"/>
    </source>
</evidence>
<organism evidence="10 11">
    <name type="scientific">Mytilus edulis</name>
    <name type="common">Blue mussel</name>
    <dbReference type="NCBI Taxonomy" id="6550"/>
    <lineage>
        <taxon>Eukaryota</taxon>
        <taxon>Metazoa</taxon>
        <taxon>Spiralia</taxon>
        <taxon>Lophotrochozoa</taxon>
        <taxon>Mollusca</taxon>
        <taxon>Bivalvia</taxon>
        <taxon>Autobranchia</taxon>
        <taxon>Pteriomorphia</taxon>
        <taxon>Mytilida</taxon>
        <taxon>Mytiloidea</taxon>
        <taxon>Mytilidae</taxon>
        <taxon>Mytilinae</taxon>
        <taxon>Mytilus</taxon>
    </lineage>
</organism>
<dbReference type="PROSITE" id="PS50267">
    <property type="entry name" value="NA_NEUROTRAN_SYMP_3"/>
    <property type="match status" value="1"/>
</dbReference>
<feature type="transmembrane region" description="Helical" evidence="9">
    <location>
        <begin position="412"/>
        <end position="437"/>
    </location>
</feature>
<feature type="disulfide bond" evidence="7">
    <location>
        <begin position="129"/>
        <end position="138"/>
    </location>
</feature>
<keyword evidence="6" id="KW-0915">Sodium</keyword>
<evidence type="ECO:0000313" key="10">
    <source>
        <dbReference type="EMBL" id="CAG2232125.1"/>
    </source>
</evidence>
<comment type="caution">
    <text evidence="10">The sequence shown here is derived from an EMBL/GenBank/DDBJ whole genome shotgun (WGS) entry which is preliminary data.</text>
</comment>
<keyword evidence="7" id="KW-1015">Disulfide bond</keyword>
<dbReference type="EMBL" id="CAJPWZ010002165">
    <property type="protein sequence ID" value="CAG2232125.1"/>
    <property type="molecule type" value="Genomic_DNA"/>
</dbReference>
<feature type="transmembrane region" description="Helical" evidence="9">
    <location>
        <begin position="15"/>
        <end position="32"/>
    </location>
</feature>
<dbReference type="PANTHER" id="PTHR11616:SF303">
    <property type="entry name" value="SODIUM- AND CHLORIDE-DEPENDENT GABA TRANSPORTER INE"/>
    <property type="match status" value="1"/>
</dbReference>
<dbReference type="GO" id="GO:0046872">
    <property type="term" value="F:metal ion binding"/>
    <property type="evidence" value="ECO:0007669"/>
    <property type="project" value="UniProtKB-KW"/>
</dbReference>
<feature type="transmembrane region" description="Helical" evidence="9">
    <location>
        <begin position="524"/>
        <end position="548"/>
    </location>
</feature>
<dbReference type="PANTHER" id="PTHR11616">
    <property type="entry name" value="SODIUM/CHLORIDE DEPENDENT TRANSPORTER"/>
    <property type="match status" value="1"/>
</dbReference>
<evidence type="ECO:0000256" key="9">
    <source>
        <dbReference type="SAM" id="Phobius"/>
    </source>
</evidence>
<evidence type="ECO:0000256" key="4">
    <source>
        <dbReference type="ARBA" id="ARBA00022989"/>
    </source>
</evidence>
<dbReference type="GO" id="GO:0005283">
    <property type="term" value="F:amino acid:sodium symporter activity"/>
    <property type="evidence" value="ECO:0007669"/>
    <property type="project" value="TreeGrafter"/>
</dbReference>
<feature type="binding site" evidence="6">
    <location>
        <position position="23"/>
    </location>
    <ligand>
        <name>Na(+)</name>
        <dbReference type="ChEBI" id="CHEBI:29101"/>
        <label>1</label>
    </ligand>
</feature>
<evidence type="ECO:0000313" key="11">
    <source>
        <dbReference type="Proteomes" id="UP000683360"/>
    </source>
</evidence>
<keyword evidence="8" id="KW-0769">Symport</keyword>
<feature type="binding site" evidence="6">
    <location>
        <position position="282"/>
    </location>
    <ligand>
        <name>Na(+)</name>
        <dbReference type="ChEBI" id="CHEBI:29101"/>
        <label>1</label>
    </ligand>
</feature>
<evidence type="ECO:0000256" key="3">
    <source>
        <dbReference type="ARBA" id="ARBA00022692"/>
    </source>
</evidence>
<feature type="transmembrane region" description="Helical" evidence="9">
    <location>
        <begin position="271"/>
        <end position="296"/>
    </location>
</feature>
<comment type="subcellular location">
    <subcellularLocation>
        <location evidence="1">Membrane</location>
        <topology evidence="1">Multi-pass membrane protein</topology>
    </subcellularLocation>
</comment>
<keyword evidence="11" id="KW-1185">Reference proteome</keyword>
<feature type="transmembrane region" description="Helical" evidence="9">
    <location>
        <begin position="226"/>
        <end position="246"/>
    </location>
</feature>
<evidence type="ECO:0000256" key="1">
    <source>
        <dbReference type="ARBA" id="ARBA00004141"/>
    </source>
</evidence>
<gene>
    <name evidence="10" type="ORF">MEDL_44893</name>
</gene>
<dbReference type="InterPro" id="IPR000175">
    <property type="entry name" value="Na/ntran_symport"/>
</dbReference>
<reference evidence="10" key="1">
    <citation type="submission" date="2021-03" db="EMBL/GenBank/DDBJ databases">
        <authorList>
            <person name="Bekaert M."/>
        </authorList>
    </citation>
    <scope>NUCLEOTIDE SEQUENCE</scope>
</reference>
<dbReference type="Pfam" id="PF00209">
    <property type="entry name" value="SNF"/>
    <property type="match status" value="1"/>
</dbReference>
<dbReference type="InterPro" id="IPR037272">
    <property type="entry name" value="SNS_sf"/>
</dbReference>
<feature type="binding site" evidence="6">
    <location>
        <position position="383"/>
    </location>
    <ligand>
        <name>Na(+)</name>
        <dbReference type="ChEBI" id="CHEBI:29101"/>
        <label>1</label>
    </ligand>
</feature>
<dbReference type="GO" id="GO:0005886">
    <property type="term" value="C:plasma membrane"/>
    <property type="evidence" value="ECO:0007669"/>
    <property type="project" value="TreeGrafter"/>
</dbReference>
<feature type="binding site" evidence="6">
    <location>
        <position position="30"/>
    </location>
    <ligand>
        <name>Na(+)</name>
        <dbReference type="ChEBI" id="CHEBI:29101"/>
        <label>1</label>
    </ligand>
</feature>
<keyword evidence="3 8" id="KW-0812">Transmembrane</keyword>
<feature type="transmembrane region" description="Helical" evidence="9">
    <location>
        <begin position="196"/>
        <end position="214"/>
    </location>
</feature>
<dbReference type="OrthoDB" id="6581954at2759"/>
<keyword evidence="5 9" id="KW-0472">Membrane</keyword>
<sequence>MRVLIEERENWSKKLEFILAAIGYSVGLGNVWRFPYLCFESGGGAFLIPFFLMLVLCGVPLLYMELSIGQYTRQGPVGALAKICPLFKGAGLATVVISFLFTTYYNVIITWAFYYLFNTFKSVLPWSYCDPEWASPNCWDGNGNATTVWRNVTVGGMTVLKNFTEVVRPNNSVSVTEDFYASKVLGKTSGIDEPGVLKWDLVLILLLCWVIVYFCIWKGPKSTGKVVYFTATFPYLVLLVLLVRGLTLEGSYKGVMYFINPKWHLLLDAKVWVYAAAQTFNSLGIAFGGIITMSSYNKFNNNILKDVLTIAAVDAVTCILAGFAIFATLGFLAHNQGKEVEDVISQGPGLVFIIYPEAFSTMPGSPVFAFAFFFMLILLGIDSQFCSTEVIVTTIYDHFGYYVKKYLKRKEFLVIIVCSVSFLCGLPNVTQGGIYFFSLIDHYAAAVSLMYLAFFEVIAITWFYGARRLARNVEEMNGQQPNIFFIVCWYFISPIFIFGIWLFSMIQYQPFKMDGYEYPPWAAALGWSLAIMSIICVPAGMVHSVYYAKGDTLLAKFKSSLKSTLPDDSDGQYPPLHANGNGDVPIQNGVTDKYIFKGDVDSMEKNDINTPM</sequence>
<evidence type="ECO:0000256" key="6">
    <source>
        <dbReference type="PIRSR" id="PIRSR600175-1"/>
    </source>
</evidence>
<evidence type="ECO:0000256" key="7">
    <source>
        <dbReference type="PIRSR" id="PIRSR600175-2"/>
    </source>
</evidence>
<feature type="transmembrane region" description="Helical" evidence="9">
    <location>
        <begin position="353"/>
        <end position="379"/>
    </location>
</feature>